<keyword evidence="2" id="KW-1185">Reference proteome</keyword>
<sequence>MDQRQLRDNLLHNRRNHHAGRSAIGGIFLQATINIEKSKIVQHNNMDIRTMLIYCWTAVGFVYGIRLDSKDLQPQLFAY</sequence>
<evidence type="ECO:0000313" key="1">
    <source>
        <dbReference type="EMBL" id="GIX68670.1"/>
    </source>
</evidence>
<gene>
    <name evidence="1" type="ORF">CEXT_790601</name>
</gene>
<name>A0AAV4MA04_CAEEX</name>
<dbReference type="Proteomes" id="UP001054945">
    <property type="component" value="Unassembled WGS sequence"/>
</dbReference>
<comment type="caution">
    <text evidence="1">The sequence shown here is derived from an EMBL/GenBank/DDBJ whole genome shotgun (WGS) entry which is preliminary data.</text>
</comment>
<dbReference type="AlphaFoldDB" id="A0AAV4MA04"/>
<protein>
    <submittedName>
        <fullName evidence="1">Uncharacterized protein</fullName>
    </submittedName>
</protein>
<reference evidence="1 2" key="1">
    <citation type="submission" date="2021-06" db="EMBL/GenBank/DDBJ databases">
        <title>Caerostris extrusa draft genome.</title>
        <authorList>
            <person name="Kono N."/>
            <person name="Arakawa K."/>
        </authorList>
    </citation>
    <scope>NUCLEOTIDE SEQUENCE [LARGE SCALE GENOMIC DNA]</scope>
</reference>
<accession>A0AAV4MA04</accession>
<dbReference type="EMBL" id="BPLR01019512">
    <property type="protein sequence ID" value="GIX68670.1"/>
    <property type="molecule type" value="Genomic_DNA"/>
</dbReference>
<organism evidence="1 2">
    <name type="scientific">Caerostris extrusa</name>
    <name type="common">Bark spider</name>
    <name type="synonym">Caerostris bankana</name>
    <dbReference type="NCBI Taxonomy" id="172846"/>
    <lineage>
        <taxon>Eukaryota</taxon>
        <taxon>Metazoa</taxon>
        <taxon>Ecdysozoa</taxon>
        <taxon>Arthropoda</taxon>
        <taxon>Chelicerata</taxon>
        <taxon>Arachnida</taxon>
        <taxon>Araneae</taxon>
        <taxon>Araneomorphae</taxon>
        <taxon>Entelegynae</taxon>
        <taxon>Araneoidea</taxon>
        <taxon>Araneidae</taxon>
        <taxon>Caerostris</taxon>
    </lineage>
</organism>
<evidence type="ECO:0000313" key="2">
    <source>
        <dbReference type="Proteomes" id="UP001054945"/>
    </source>
</evidence>
<proteinExistence type="predicted"/>